<keyword evidence="3" id="KW-0505">Motor protein</keyword>
<evidence type="ECO:0000256" key="2">
    <source>
        <dbReference type="ARBA" id="ARBA00023054"/>
    </source>
</evidence>
<dbReference type="GO" id="GO:0005930">
    <property type="term" value="C:axoneme"/>
    <property type="evidence" value="ECO:0007669"/>
    <property type="project" value="TreeGrafter"/>
</dbReference>
<comment type="similarity">
    <text evidence="4">Belongs to the inner dynein arm light chain family.</text>
</comment>
<evidence type="ECO:0000256" key="4">
    <source>
        <dbReference type="ARBA" id="ARBA00038114"/>
    </source>
</evidence>
<accession>A0A0N0BBS8</accession>
<dbReference type="STRING" id="166423.A0A0N0BBS8"/>
<reference evidence="6 7" key="1">
    <citation type="submission" date="2015-07" db="EMBL/GenBank/DDBJ databases">
        <title>The genome of Melipona quadrifasciata.</title>
        <authorList>
            <person name="Pan H."/>
            <person name="Kapheim K."/>
        </authorList>
    </citation>
    <scope>NUCLEOTIDE SEQUENCE [LARGE SCALE GENOMIC DNA]</scope>
    <source>
        <strain evidence="6">0111107301</strain>
        <tissue evidence="6">Whole body</tissue>
    </source>
</reference>
<sequence>MATVIKDRVIPTMDTLVKYDNPVLVTIRPEKVTKEQVPKIGITVCKVETTIPTLDTRHETSEILNKILPPKQWEEDGQVWTQQVSSTPATRLDVINLQEHLDMKLQQRQARETGICPVRRELYTQCFGKDLSLDVKFLNIVYLFDEIIRQVTINCAERGLLLLRIRDELKMTLAAYQTLYQSSIAFGMRKALQAELGKEDLIAVADNLQSQKAELEKTVLELKQKFEQAERRAAELREAEEKKHMEEIQFLKKTNQQLKTQLEGIIAPKR</sequence>
<dbReference type="PANTHER" id="PTHR13183">
    <property type="entry name" value="AXONEMAL INNER ARM DYNEIN LIGHT CHAIN 28"/>
    <property type="match status" value="1"/>
</dbReference>
<evidence type="ECO:0000313" key="7">
    <source>
        <dbReference type="Proteomes" id="UP000053105"/>
    </source>
</evidence>
<dbReference type="Proteomes" id="UP000053105">
    <property type="component" value="Unassembled WGS sequence"/>
</dbReference>
<dbReference type="GO" id="GO:0030286">
    <property type="term" value="C:dynein complex"/>
    <property type="evidence" value="ECO:0007669"/>
    <property type="project" value="UniProtKB-KW"/>
</dbReference>
<evidence type="ECO:0000256" key="1">
    <source>
        <dbReference type="ARBA" id="ARBA00023017"/>
    </source>
</evidence>
<dbReference type="PANTHER" id="PTHR13183:SF0">
    <property type="entry name" value="AXONEMAL DYNEIN LIGHT INTERMEDIATE POLYPEPTIDE 1"/>
    <property type="match status" value="1"/>
</dbReference>
<dbReference type="InterPro" id="IPR019347">
    <property type="entry name" value="Axonemal_dynein_light_chain"/>
</dbReference>
<dbReference type="Pfam" id="PF10211">
    <property type="entry name" value="Ax_dynein_light"/>
    <property type="match status" value="2"/>
</dbReference>
<dbReference type="OrthoDB" id="273640at2759"/>
<organism evidence="6 7">
    <name type="scientific">Melipona quadrifasciata</name>
    <dbReference type="NCBI Taxonomy" id="166423"/>
    <lineage>
        <taxon>Eukaryota</taxon>
        <taxon>Metazoa</taxon>
        <taxon>Ecdysozoa</taxon>
        <taxon>Arthropoda</taxon>
        <taxon>Hexapoda</taxon>
        <taxon>Insecta</taxon>
        <taxon>Pterygota</taxon>
        <taxon>Neoptera</taxon>
        <taxon>Endopterygota</taxon>
        <taxon>Hymenoptera</taxon>
        <taxon>Apocrita</taxon>
        <taxon>Aculeata</taxon>
        <taxon>Apoidea</taxon>
        <taxon>Anthophila</taxon>
        <taxon>Apidae</taxon>
        <taxon>Melipona</taxon>
    </lineage>
</organism>
<evidence type="ECO:0000256" key="5">
    <source>
        <dbReference type="SAM" id="Coils"/>
    </source>
</evidence>
<keyword evidence="2 5" id="KW-0175">Coiled coil</keyword>
<proteinExistence type="inferred from homology"/>
<evidence type="ECO:0000256" key="3">
    <source>
        <dbReference type="ARBA" id="ARBA00023175"/>
    </source>
</evidence>
<evidence type="ECO:0000313" key="6">
    <source>
        <dbReference type="EMBL" id="KOX67614.1"/>
    </source>
</evidence>
<feature type="coiled-coil region" evidence="5">
    <location>
        <begin position="198"/>
        <end position="261"/>
    </location>
</feature>
<dbReference type="GO" id="GO:0045504">
    <property type="term" value="F:dynein heavy chain binding"/>
    <property type="evidence" value="ECO:0007669"/>
    <property type="project" value="TreeGrafter"/>
</dbReference>
<protein>
    <submittedName>
        <fullName evidence="6">33 kDa inner dynein arm light chain, axonemal</fullName>
    </submittedName>
</protein>
<name>A0A0N0BBS8_9HYME</name>
<keyword evidence="7" id="KW-1185">Reference proteome</keyword>
<gene>
    <name evidence="6" type="ORF">WN51_08716</name>
</gene>
<dbReference type="AlphaFoldDB" id="A0A0N0BBS8"/>
<dbReference type="EMBL" id="KQ436008">
    <property type="protein sequence ID" value="KOX67614.1"/>
    <property type="molecule type" value="Genomic_DNA"/>
</dbReference>
<dbReference type="GO" id="GO:0097546">
    <property type="term" value="C:ciliary base"/>
    <property type="evidence" value="ECO:0007669"/>
    <property type="project" value="TreeGrafter"/>
</dbReference>
<keyword evidence="1" id="KW-0243">Dynein</keyword>